<feature type="compositionally biased region" description="Polar residues" evidence="1">
    <location>
        <begin position="364"/>
        <end position="399"/>
    </location>
</feature>
<feature type="compositionally biased region" description="Basic and acidic residues" evidence="1">
    <location>
        <begin position="210"/>
        <end position="224"/>
    </location>
</feature>
<gene>
    <name evidence="2" type="ORF">PV11_09955</name>
</gene>
<accession>A0A0D1Y5S8</accession>
<feature type="compositionally biased region" description="Acidic residues" evidence="1">
    <location>
        <begin position="513"/>
        <end position="530"/>
    </location>
</feature>
<protein>
    <submittedName>
        <fullName evidence="2">Uncharacterized protein</fullName>
    </submittedName>
</protein>
<reference evidence="2 3" key="1">
    <citation type="submission" date="2015-01" db="EMBL/GenBank/DDBJ databases">
        <title>The Genome Sequence of Exophiala sideris CBS121828.</title>
        <authorList>
            <consortium name="The Broad Institute Genomics Platform"/>
            <person name="Cuomo C."/>
            <person name="de Hoog S."/>
            <person name="Gorbushina A."/>
            <person name="Stielow B."/>
            <person name="Teixiera M."/>
            <person name="Abouelleil A."/>
            <person name="Chapman S.B."/>
            <person name="Priest M."/>
            <person name="Young S.K."/>
            <person name="Wortman J."/>
            <person name="Nusbaum C."/>
            <person name="Birren B."/>
        </authorList>
    </citation>
    <scope>NUCLEOTIDE SEQUENCE [LARGE SCALE GENOMIC DNA]</scope>
    <source>
        <strain evidence="2 3">CBS 121828</strain>
    </source>
</reference>
<evidence type="ECO:0000256" key="1">
    <source>
        <dbReference type="SAM" id="MobiDB-lite"/>
    </source>
</evidence>
<feature type="compositionally biased region" description="Polar residues" evidence="1">
    <location>
        <begin position="95"/>
        <end position="105"/>
    </location>
</feature>
<feature type="compositionally biased region" description="Low complexity" evidence="1">
    <location>
        <begin position="531"/>
        <end position="546"/>
    </location>
</feature>
<feature type="compositionally biased region" description="Basic and acidic residues" evidence="1">
    <location>
        <begin position="161"/>
        <end position="174"/>
    </location>
</feature>
<feature type="compositionally biased region" description="Polar residues" evidence="1">
    <location>
        <begin position="312"/>
        <end position="322"/>
    </location>
</feature>
<dbReference type="OrthoDB" id="2555519at2759"/>
<dbReference type="Proteomes" id="UP000053599">
    <property type="component" value="Unassembled WGS sequence"/>
</dbReference>
<evidence type="ECO:0000313" key="3">
    <source>
        <dbReference type="Proteomes" id="UP000053599"/>
    </source>
</evidence>
<dbReference type="HOGENOM" id="CLU_012103_1_0_1"/>
<dbReference type="PANTHER" id="PTHR38701:SF1">
    <property type="entry name" value="UP-REGULATED DURING SEPTATION PROTEIN 1 DOMAIN-CONTAINING PROTEIN"/>
    <property type="match status" value="1"/>
</dbReference>
<evidence type="ECO:0000313" key="2">
    <source>
        <dbReference type="EMBL" id="KIV78217.1"/>
    </source>
</evidence>
<feature type="compositionally biased region" description="Polar residues" evidence="1">
    <location>
        <begin position="8"/>
        <end position="25"/>
    </location>
</feature>
<dbReference type="STRING" id="1016849.A0A0D1Y5S8"/>
<dbReference type="AlphaFoldDB" id="A0A0D1Y5S8"/>
<feature type="compositionally biased region" description="Polar residues" evidence="1">
    <location>
        <begin position="282"/>
        <end position="295"/>
    </location>
</feature>
<dbReference type="EMBL" id="KN846954">
    <property type="protein sequence ID" value="KIV78217.1"/>
    <property type="molecule type" value="Genomic_DNA"/>
</dbReference>
<sequence length="683" mass="73495">MPTDKQTKANSSKPLTPALSSNFRNVKSPFTPRLQGSPSPSPVLSSRREPFVRAKSPGKTEQASTPLNNNITPRSGVRRSRPGTESPSTPAPIRDTNNGPQTRPLSRTEAGKPARAQPQGLGINSPRLAASNGPIVKSVTPAASSATVHRRVSGAKSSVETNKDTSSKFFHASEAKSAVGTPVDEAFPRGNYFVGSPQVAAAPLPSQHSTRIEKESDLDEKFIRANDLPQNAPSKRPPLLPHVSAGRPDTLTLDRRRERAGSSASSQPSPPSSPRKYKPLIQQPTSPRKAQTGITPSPPGPLRTTIERPKSTLGTGSISQVIPQAGHRKSISAGSATVKSEARAEAPRMQAPQPLDLQFPPTGSPQLVVNNTLSPETLSPRSFSLASTNTVPTSVTSETDTSEIVKPRSRPVSMVDLDSITSPVLPQHDGAANARRERKVLDLEISNSSLLAINKTLERELRKQSGELRRFRRLSRAGRLSLATTRTVSGQSAYSLDTVTEQDSENFEKLSDLDEGSDSGDFDDFDDEDNSLISEDSSSLTSASARARQRARDHTRLMQDLSRHHQLLAESQKLSSTIKRCSTITEDLIREGNKALEYRVGIGDVQIGGRVLNDDELDERGFAAGSEEPEARQGLLSPGLGKAKLTETQLWTDIPAAEPTNNRDSVLSLEVMSPVLMQGAKTG</sequence>
<dbReference type="PANTHER" id="PTHR38701">
    <property type="entry name" value="CHROMOSOME 8, WHOLE GENOME SHOTGUN SEQUENCE"/>
    <property type="match status" value="1"/>
</dbReference>
<feature type="region of interest" description="Disordered" evidence="1">
    <location>
        <begin position="510"/>
        <end position="553"/>
    </location>
</feature>
<proteinExistence type="predicted"/>
<name>A0A0D1Y5S8_9EURO</name>
<feature type="region of interest" description="Disordered" evidence="1">
    <location>
        <begin position="1"/>
        <end position="405"/>
    </location>
</feature>
<feature type="compositionally biased region" description="Polar residues" evidence="1">
    <location>
        <begin position="59"/>
        <end position="73"/>
    </location>
</feature>
<organism evidence="2 3">
    <name type="scientific">Exophiala sideris</name>
    <dbReference type="NCBI Taxonomy" id="1016849"/>
    <lineage>
        <taxon>Eukaryota</taxon>
        <taxon>Fungi</taxon>
        <taxon>Dikarya</taxon>
        <taxon>Ascomycota</taxon>
        <taxon>Pezizomycotina</taxon>
        <taxon>Eurotiomycetes</taxon>
        <taxon>Chaetothyriomycetidae</taxon>
        <taxon>Chaetothyriales</taxon>
        <taxon>Herpotrichiellaceae</taxon>
        <taxon>Exophiala</taxon>
    </lineage>
</organism>